<evidence type="ECO:0000313" key="1">
    <source>
        <dbReference type="EMBL" id="QIS13960.1"/>
    </source>
</evidence>
<proteinExistence type="predicted"/>
<dbReference type="Proteomes" id="UP000503540">
    <property type="component" value="Chromosome"/>
</dbReference>
<sequence length="54" mass="5941">MSSGLSQSKQAIYGGDRYGFLRGGSEATVCRRHAATFLLASICDGRFDKQHILY</sequence>
<gene>
    <name evidence="1" type="ORF">F5544_30585</name>
</gene>
<protein>
    <submittedName>
        <fullName evidence="1">Uncharacterized protein</fullName>
    </submittedName>
</protein>
<accession>A0A6G9YLE1</accession>
<name>A0A6G9YLE1_9NOCA</name>
<reference evidence="1 2" key="1">
    <citation type="journal article" date="2019" name="ACS Chem. Biol.">
        <title>Identification and Mobilization of a Cryptic Antibiotic Biosynthesis Gene Locus from a Human-Pathogenic Nocardia Isolate.</title>
        <authorList>
            <person name="Herisse M."/>
            <person name="Ishida K."/>
            <person name="Porter J.L."/>
            <person name="Howden B."/>
            <person name="Hertweck C."/>
            <person name="Stinear T.P."/>
            <person name="Pidot S.J."/>
        </authorList>
    </citation>
    <scope>NUCLEOTIDE SEQUENCE [LARGE SCALE GENOMIC DNA]</scope>
    <source>
        <strain evidence="1 2">AUSMDU00012717</strain>
    </source>
</reference>
<dbReference type="AlphaFoldDB" id="A0A6G9YLE1"/>
<keyword evidence="2" id="KW-1185">Reference proteome</keyword>
<dbReference type="RefSeq" id="WP_167476424.1">
    <property type="nucleotide sequence ID" value="NZ_CP046172.1"/>
</dbReference>
<organism evidence="1 2">
    <name type="scientific">Nocardia arthritidis</name>
    <dbReference type="NCBI Taxonomy" id="228602"/>
    <lineage>
        <taxon>Bacteria</taxon>
        <taxon>Bacillati</taxon>
        <taxon>Actinomycetota</taxon>
        <taxon>Actinomycetes</taxon>
        <taxon>Mycobacteriales</taxon>
        <taxon>Nocardiaceae</taxon>
        <taxon>Nocardia</taxon>
    </lineage>
</organism>
<dbReference type="EMBL" id="CP046172">
    <property type="protein sequence ID" value="QIS13960.1"/>
    <property type="molecule type" value="Genomic_DNA"/>
</dbReference>
<evidence type="ECO:0000313" key="2">
    <source>
        <dbReference type="Proteomes" id="UP000503540"/>
    </source>
</evidence>
<dbReference type="KEGG" id="nah:F5544_30585"/>